<feature type="compositionally biased region" description="Basic and acidic residues" evidence="3">
    <location>
        <begin position="670"/>
        <end position="684"/>
    </location>
</feature>
<dbReference type="InterPro" id="IPR050863">
    <property type="entry name" value="CenT-Element_Derived"/>
</dbReference>
<reference evidence="7 8" key="1">
    <citation type="submission" date="2017-06" db="EMBL/GenBank/DDBJ databases">
        <title>Aedes aegypti genome working group (AGWG) sequencing and assembly.</title>
        <authorList>
            <consortium name="Aedes aegypti Genome Working Group (AGWG)"/>
            <person name="Matthews B.J."/>
        </authorList>
    </citation>
    <scope>NUCLEOTIDE SEQUENCE [LARGE SCALE GENOMIC DNA]</scope>
    <source>
        <strain evidence="7 8">LVP_AGWG</strain>
    </source>
</reference>
<evidence type="ECO:0000313" key="8">
    <source>
        <dbReference type="Proteomes" id="UP000008820"/>
    </source>
</evidence>
<evidence type="ECO:0000256" key="3">
    <source>
        <dbReference type="SAM" id="MobiDB-lite"/>
    </source>
</evidence>
<accession>A0A6I8U964</accession>
<feature type="region of interest" description="Disordered" evidence="3">
    <location>
        <begin position="626"/>
        <end position="684"/>
    </location>
</feature>
<dbReference type="GO" id="GO:0005634">
    <property type="term" value="C:nucleus"/>
    <property type="evidence" value="ECO:0007669"/>
    <property type="project" value="UniProtKB-SubCell"/>
</dbReference>
<dbReference type="OrthoDB" id="7761531at2759"/>
<evidence type="ECO:0000313" key="5">
    <source>
        <dbReference type="EnsemblMetazoa" id="AAEL022317-PA"/>
    </source>
</evidence>
<sequence>MDSTTKTTPNYDEAAISRCMELVTTKQMTLYAACKTYGIPQSTVRYRLSSKWTTKVRKGPQTVLTEVEEQKLVQYLVAMEKKGFPVVKDLLLYKVKTFFDSSSRSNPFTDNVPGRKWMKGFLRRHREITFRTPETVSSASAKVKEADIRGWFANLKSYLEENCLMAAALDPTRIYNGDETSFFLHPQTKTVLASRGSKNVYEIEHADGHKNITVMFTFGADGSVVSPGVVLPMQRLSVEILRSFPGDWGVGKSPKGWMDTTNFMLYIRNVFYPHLQKKKVRFPVLYFVDGHSSHTAAEVADLCLDLGIVLIALYPNTTRITQPADVAIFKPLKSAWKSAVADWRMEYGGQNLLLKDFPGVLQKAMDGGIKKHSITNGFRVCGLYPFGADYVDYGKCIAKSVTQRGVDPTSDCSASDNGEEFGNEQAASETVDILPELNLQFDAQSIVLEDSVIIPTATVHAAIDCIGRDRINGFGDDSNSSEEGEIIRTIYEMLLKPFDSQNTEAECGLQETSFLNTSTAEEDSAFVENVEEGSFESDPPHNPRVLQDCNGDNFAGRKMSISELLQTPPTPQRSSSHRNYKRKFHPVLTASERLEEIRRLEEEKENEVVRKKAKAEERELAKIEAEKVKQEKAKARKQKQAETEMRKIERAELRKRKQEETEQRKKKKEKDKLSKVAKDNQQKQLKMELLEALKLQQQS</sequence>
<dbReference type="PANTHER" id="PTHR19303:SF74">
    <property type="entry name" value="POGO TRANSPOSABLE ELEMENT WITH KRAB DOMAIN"/>
    <property type="match status" value="1"/>
</dbReference>
<evidence type="ECO:0000259" key="4">
    <source>
        <dbReference type="PROSITE" id="PS51253"/>
    </source>
</evidence>
<dbReference type="EnsemblMetazoa" id="AAEL027742-RA">
    <property type="protein sequence ID" value="AAEL027742-PA"/>
    <property type="gene ID" value="AAEL027742"/>
</dbReference>
<feature type="compositionally biased region" description="Basic and acidic residues" evidence="3">
    <location>
        <begin position="626"/>
        <end position="663"/>
    </location>
</feature>
<gene>
    <name evidence="7" type="primary">110674187</name>
    <name evidence="5" type="synonym">110674140</name>
    <name evidence="6" type="synonym">110674141</name>
</gene>
<dbReference type="Gene3D" id="1.10.10.60">
    <property type="entry name" value="Homeodomain-like"/>
    <property type="match status" value="1"/>
</dbReference>
<evidence type="ECO:0000313" key="7">
    <source>
        <dbReference type="EnsemblMetazoa" id="AAEL027742-PA"/>
    </source>
</evidence>
<keyword evidence="8" id="KW-1185">Reference proteome</keyword>
<keyword evidence="2" id="KW-0238">DNA-binding</keyword>
<feature type="domain" description="HTH CENPB-type" evidence="4">
    <location>
        <begin position="56"/>
        <end position="131"/>
    </location>
</feature>
<dbReference type="Proteomes" id="UP000008820">
    <property type="component" value="Chromosome 1"/>
</dbReference>
<dbReference type="EnsemblMetazoa" id="AAEL026643-RA">
    <property type="protein sequence ID" value="AAEL026643-PA"/>
    <property type="gene ID" value="AAEL026643"/>
</dbReference>
<dbReference type="InParanoid" id="A0A6I8U964"/>
<dbReference type="InterPro" id="IPR009057">
    <property type="entry name" value="Homeodomain-like_sf"/>
</dbReference>
<reference evidence="7" key="2">
    <citation type="submission" date="2020-05" db="UniProtKB">
        <authorList>
            <consortium name="EnsemblMetazoa"/>
        </authorList>
    </citation>
    <scope>IDENTIFICATION</scope>
    <source>
        <strain evidence="7">LVP_AGWG</strain>
    </source>
</reference>
<dbReference type="GO" id="GO:0003677">
    <property type="term" value="F:DNA binding"/>
    <property type="evidence" value="ECO:0007669"/>
    <property type="project" value="UniProtKB-KW"/>
</dbReference>
<feature type="region of interest" description="Disordered" evidence="3">
    <location>
        <begin position="563"/>
        <end position="583"/>
    </location>
</feature>
<protein>
    <recommendedName>
        <fullName evidence="4">HTH CENPB-type domain-containing protein</fullName>
    </recommendedName>
</protein>
<dbReference type="AlphaFoldDB" id="A0A6I8U964"/>
<dbReference type="Pfam" id="PF03184">
    <property type="entry name" value="DDE_1"/>
    <property type="match status" value="1"/>
</dbReference>
<name>A0A6I8U964_AEDAE</name>
<evidence type="ECO:0000313" key="6">
    <source>
        <dbReference type="EnsemblMetazoa" id="AAEL026643-PA"/>
    </source>
</evidence>
<dbReference type="PROSITE" id="PS51253">
    <property type="entry name" value="HTH_CENPB"/>
    <property type="match status" value="1"/>
</dbReference>
<dbReference type="Pfam" id="PF03221">
    <property type="entry name" value="HTH_Tnp_Tc5"/>
    <property type="match status" value="1"/>
</dbReference>
<dbReference type="InterPro" id="IPR006600">
    <property type="entry name" value="HTH_CenpB_DNA-bd_dom"/>
</dbReference>
<organism evidence="7 8">
    <name type="scientific">Aedes aegypti</name>
    <name type="common">Yellowfever mosquito</name>
    <name type="synonym">Culex aegypti</name>
    <dbReference type="NCBI Taxonomy" id="7159"/>
    <lineage>
        <taxon>Eukaryota</taxon>
        <taxon>Metazoa</taxon>
        <taxon>Ecdysozoa</taxon>
        <taxon>Arthropoda</taxon>
        <taxon>Hexapoda</taxon>
        <taxon>Insecta</taxon>
        <taxon>Pterygota</taxon>
        <taxon>Neoptera</taxon>
        <taxon>Endopterygota</taxon>
        <taxon>Diptera</taxon>
        <taxon>Nematocera</taxon>
        <taxon>Culicoidea</taxon>
        <taxon>Culicidae</taxon>
        <taxon>Culicinae</taxon>
        <taxon>Aedini</taxon>
        <taxon>Aedes</taxon>
        <taxon>Stegomyia</taxon>
    </lineage>
</organism>
<dbReference type="InterPro" id="IPR004875">
    <property type="entry name" value="DDE_SF_endonuclease_dom"/>
</dbReference>
<dbReference type="PANTHER" id="PTHR19303">
    <property type="entry name" value="TRANSPOSON"/>
    <property type="match status" value="1"/>
</dbReference>
<dbReference type="EnsemblMetazoa" id="AAEL022317-RA">
    <property type="protein sequence ID" value="AAEL022317-PA"/>
    <property type="gene ID" value="AAEL022317"/>
</dbReference>
<evidence type="ECO:0000256" key="1">
    <source>
        <dbReference type="ARBA" id="ARBA00004123"/>
    </source>
</evidence>
<proteinExistence type="predicted"/>
<comment type="subcellular location">
    <subcellularLocation>
        <location evidence="1">Nucleus</location>
    </subcellularLocation>
</comment>
<dbReference type="SUPFAM" id="SSF46689">
    <property type="entry name" value="Homeodomain-like"/>
    <property type="match status" value="1"/>
</dbReference>
<evidence type="ECO:0000256" key="2">
    <source>
        <dbReference type="ARBA" id="ARBA00023125"/>
    </source>
</evidence>